<reference evidence="1 2" key="1">
    <citation type="submission" date="2018-05" db="EMBL/GenBank/DDBJ databases">
        <title>Acuticoccus sediminis sp. nov., isolated from deep-sea sediment of Indian Ocean.</title>
        <authorList>
            <person name="Liu X."/>
            <person name="Lai Q."/>
            <person name="Du Y."/>
            <person name="Sun F."/>
            <person name="Zhang X."/>
            <person name="Wang S."/>
            <person name="Shao Z."/>
        </authorList>
    </citation>
    <scope>NUCLEOTIDE SEQUENCE [LARGE SCALE GENOMIC DNA]</scope>
    <source>
        <strain evidence="1 2">PTG4-2</strain>
    </source>
</reference>
<comment type="caution">
    <text evidence="1">The sequence shown here is derived from an EMBL/GenBank/DDBJ whole genome shotgun (WGS) entry which is preliminary data.</text>
</comment>
<dbReference type="OrthoDB" id="9181317at2"/>
<dbReference type="EMBL" id="QHHQ01000002">
    <property type="protein sequence ID" value="RAI02293.1"/>
    <property type="molecule type" value="Genomic_DNA"/>
</dbReference>
<name>A0A8B2NWV4_9HYPH</name>
<accession>A0A8B2NWV4</accession>
<protein>
    <recommendedName>
        <fullName evidence="3">DUF1353 domain-containing protein</fullName>
    </recommendedName>
</protein>
<dbReference type="Proteomes" id="UP000249590">
    <property type="component" value="Unassembled WGS sequence"/>
</dbReference>
<keyword evidence="2" id="KW-1185">Reference proteome</keyword>
<sequence>MNIDERRRALAIRDALAAEAARRNPEALSNFGSDTGGLLPGASSEITETAVFFVWDEYGRGQFSNIDKIFLRWVDSELVEYSPHPDTPFSFTDSSGTTVTPGRMLTDGGTIPPFATGISGIRRWSYGPAFIVHDWEYSLRHCDRLPAGRDREHVDRTMMEGVKTLMLDGAVPQSKRHFWQIQKALSVFAGDYWNSGAPCGL</sequence>
<dbReference type="AlphaFoldDB" id="A0A8B2NWV4"/>
<evidence type="ECO:0008006" key="3">
    <source>
        <dbReference type="Google" id="ProtNLM"/>
    </source>
</evidence>
<proteinExistence type="predicted"/>
<gene>
    <name evidence="1" type="ORF">DLJ53_13085</name>
</gene>
<organism evidence="1 2">
    <name type="scientific">Acuticoccus sediminis</name>
    <dbReference type="NCBI Taxonomy" id="2184697"/>
    <lineage>
        <taxon>Bacteria</taxon>
        <taxon>Pseudomonadati</taxon>
        <taxon>Pseudomonadota</taxon>
        <taxon>Alphaproteobacteria</taxon>
        <taxon>Hyphomicrobiales</taxon>
        <taxon>Amorphaceae</taxon>
        <taxon>Acuticoccus</taxon>
    </lineage>
</organism>
<dbReference type="RefSeq" id="WP_111345786.1">
    <property type="nucleotide sequence ID" value="NZ_QHHQ01000002.1"/>
</dbReference>
<evidence type="ECO:0000313" key="1">
    <source>
        <dbReference type="EMBL" id="RAI02293.1"/>
    </source>
</evidence>
<evidence type="ECO:0000313" key="2">
    <source>
        <dbReference type="Proteomes" id="UP000249590"/>
    </source>
</evidence>